<sequence length="105" mass="11610">MPFTRYDSAAESGQDVILFHWRSAYSTIPEMLSTALLISFVPCSHFAALAAVRLPACRDMPIHPQPFPCHNDREAVPSLRGIPLGSSITAQERSSAGDRIHCRIF</sequence>
<evidence type="ECO:0000313" key="1">
    <source>
        <dbReference type="EMBL" id="KAG7441068.1"/>
    </source>
</evidence>
<comment type="caution">
    <text evidence="1">The sequence shown here is derived from an EMBL/GenBank/DDBJ whole genome shotgun (WGS) entry which is preliminary data.</text>
</comment>
<accession>A0A9P7VI91</accession>
<dbReference type="RefSeq" id="XP_043034568.1">
    <property type="nucleotide sequence ID" value="XM_043177884.1"/>
</dbReference>
<proteinExistence type="predicted"/>
<dbReference type="GeneID" id="66100171"/>
<evidence type="ECO:0000313" key="2">
    <source>
        <dbReference type="Proteomes" id="UP000812287"/>
    </source>
</evidence>
<dbReference type="AlphaFoldDB" id="A0A9P7VI91"/>
<organism evidence="1 2">
    <name type="scientific">Guyanagaster necrorhizus</name>
    <dbReference type="NCBI Taxonomy" id="856835"/>
    <lineage>
        <taxon>Eukaryota</taxon>
        <taxon>Fungi</taxon>
        <taxon>Dikarya</taxon>
        <taxon>Basidiomycota</taxon>
        <taxon>Agaricomycotina</taxon>
        <taxon>Agaricomycetes</taxon>
        <taxon>Agaricomycetidae</taxon>
        <taxon>Agaricales</taxon>
        <taxon>Marasmiineae</taxon>
        <taxon>Physalacriaceae</taxon>
        <taxon>Guyanagaster</taxon>
    </lineage>
</organism>
<protein>
    <submittedName>
        <fullName evidence="1">Uncharacterized protein</fullName>
    </submittedName>
</protein>
<keyword evidence="2" id="KW-1185">Reference proteome</keyword>
<gene>
    <name evidence="1" type="ORF">BT62DRAFT_1012109</name>
</gene>
<dbReference type="EMBL" id="MU250564">
    <property type="protein sequence ID" value="KAG7441068.1"/>
    <property type="molecule type" value="Genomic_DNA"/>
</dbReference>
<reference evidence="1" key="1">
    <citation type="submission" date="2020-11" db="EMBL/GenBank/DDBJ databases">
        <title>Adaptations for nitrogen fixation in a non-lichenized fungal sporocarp promotes dispersal by wood-feeding termites.</title>
        <authorList>
            <consortium name="DOE Joint Genome Institute"/>
            <person name="Koch R.A."/>
            <person name="Yoon G."/>
            <person name="Arayal U."/>
            <person name="Lail K."/>
            <person name="Amirebrahimi M."/>
            <person name="Labutti K."/>
            <person name="Lipzen A."/>
            <person name="Riley R."/>
            <person name="Barry K."/>
            <person name="Henrissat B."/>
            <person name="Grigoriev I.V."/>
            <person name="Herr J.R."/>
            <person name="Aime M.C."/>
        </authorList>
    </citation>
    <scope>NUCLEOTIDE SEQUENCE</scope>
    <source>
        <strain evidence="1">MCA 3950</strain>
    </source>
</reference>
<dbReference type="Proteomes" id="UP000812287">
    <property type="component" value="Unassembled WGS sequence"/>
</dbReference>
<name>A0A9P7VI91_9AGAR</name>